<dbReference type="Pfam" id="PF13639">
    <property type="entry name" value="zf-RING_2"/>
    <property type="match status" value="1"/>
</dbReference>
<evidence type="ECO:0000256" key="2">
    <source>
        <dbReference type="ARBA" id="ARBA00004141"/>
    </source>
</evidence>
<dbReference type="CDD" id="cd16454">
    <property type="entry name" value="RING-H2_PA-TM-RING"/>
    <property type="match status" value="1"/>
</dbReference>
<evidence type="ECO:0000256" key="12">
    <source>
        <dbReference type="PROSITE-ProRule" id="PRU00175"/>
    </source>
</evidence>
<dbReference type="InterPro" id="IPR013083">
    <property type="entry name" value="Znf_RING/FYVE/PHD"/>
</dbReference>
<keyword evidence="7 12" id="KW-0863">Zinc-finger</keyword>
<keyword evidence="4" id="KW-0808">Transferase</keyword>
<dbReference type="GO" id="GO:0006511">
    <property type="term" value="P:ubiquitin-dependent protein catabolic process"/>
    <property type="evidence" value="ECO:0007669"/>
    <property type="project" value="TreeGrafter"/>
</dbReference>
<feature type="region of interest" description="Disordered" evidence="13">
    <location>
        <begin position="104"/>
        <end position="131"/>
    </location>
</feature>
<dbReference type="EC" id="2.3.2.27" evidence="3"/>
<organism evidence="16 17">
    <name type="scientific">Chlorella sorokiniana</name>
    <name type="common">Freshwater green alga</name>
    <dbReference type="NCBI Taxonomy" id="3076"/>
    <lineage>
        <taxon>Eukaryota</taxon>
        <taxon>Viridiplantae</taxon>
        <taxon>Chlorophyta</taxon>
        <taxon>core chlorophytes</taxon>
        <taxon>Trebouxiophyceae</taxon>
        <taxon>Chlorellales</taxon>
        <taxon>Chlorellaceae</taxon>
        <taxon>Chlorella clade</taxon>
        <taxon>Chlorella</taxon>
    </lineage>
</organism>
<dbReference type="GO" id="GO:0016874">
    <property type="term" value="F:ligase activity"/>
    <property type="evidence" value="ECO:0007669"/>
    <property type="project" value="UniProtKB-KW"/>
</dbReference>
<evidence type="ECO:0000256" key="11">
    <source>
        <dbReference type="ARBA" id="ARBA00023136"/>
    </source>
</evidence>
<sequence length="401" mass="41608">MAGLSPPPTAWATAELQEALGGQYYILPWRGPLASMGRSLVRSDGTWLGGVIIFLILAGILPLTFVAMSIFCMLAVATCLRAFALHEYARQLTELAMQENGDLDAPEDAAEGTGTAGAPGSSSPQRRRARATRPALLRAVAAAGRPLSLLNLRLSLVDRDFTDQDYQLLLRLDELEAGASSQPEPPPPLPEDQLAQLPVHVHRTPTKKGRKPGGTGFTPSSTPRKGLFTSSKGTSGTAGAREPAAPPGCVPVLVEQAAGGVHAAQQLQLGSAPLSRASAWAGSAKVGAAAAATAAADSAGSGGIKAARPAGAAAASERGQEIVPSAVPVEHEGSEVEDEEEPLCSVCLEPFADGAKILSLPCKHQFHADCATQWLRYKGFHATCPNCKGQVFTPPANTPRA</sequence>
<keyword evidence="17" id="KW-1185">Reference proteome</keyword>
<dbReference type="GO" id="GO:0061630">
    <property type="term" value="F:ubiquitin protein ligase activity"/>
    <property type="evidence" value="ECO:0007669"/>
    <property type="project" value="UniProtKB-EC"/>
</dbReference>
<feature type="transmembrane region" description="Helical" evidence="14">
    <location>
        <begin position="47"/>
        <end position="80"/>
    </location>
</feature>
<dbReference type="Proteomes" id="UP000239899">
    <property type="component" value="Unassembled WGS sequence"/>
</dbReference>
<evidence type="ECO:0000256" key="13">
    <source>
        <dbReference type="SAM" id="MobiDB-lite"/>
    </source>
</evidence>
<dbReference type="PROSITE" id="PS50089">
    <property type="entry name" value="ZF_RING_2"/>
    <property type="match status" value="1"/>
</dbReference>
<dbReference type="EMBL" id="LHPG02000011">
    <property type="protein sequence ID" value="PRW45336.1"/>
    <property type="molecule type" value="Genomic_DNA"/>
</dbReference>
<keyword evidence="10 14" id="KW-1133">Transmembrane helix</keyword>
<dbReference type="STRING" id="3076.A0A2P6TLX1"/>
<dbReference type="PANTHER" id="PTHR45977:SF4">
    <property type="entry name" value="RING-TYPE DOMAIN-CONTAINING PROTEIN"/>
    <property type="match status" value="1"/>
</dbReference>
<evidence type="ECO:0000256" key="3">
    <source>
        <dbReference type="ARBA" id="ARBA00012483"/>
    </source>
</evidence>
<evidence type="ECO:0000256" key="5">
    <source>
        <dbReference type="ARBA" id="ARBA00022692"/>
    </source>
</evidence>
<evidence type="ECO:0000256" key="7">
    <source>
        <dbReference type="ARBA" id="ARBA00022771"/>
    </source>
</evidence>
<name>A0A2P6TLX1_CHLSO</name>
<dbReference type="SUPFAM" id="SSF57850">
    <property type="entry name" value="RING/U-box"/>
    <property type="match status" value="1"/>
</dbReference>
<gene>
    <name evidence="16" type="ORF">C2E21_5776</name>
</gene>
<feature type="domain" description="RING-type" evidence="15">
    <location>
        <begin position="344"/>
        <end position="388"/>
    </location>
</feature>
<evidence type="ECO:0000259" key="15">
    <source>
        <dbReference type="PROSITE" id="PS50089"/>
    </source>
</evidence>
<evidence type="ECO:0000256" key="4">
    <source>
        <dbReference type="ARBA" id="ARBA00022679"/>
    </source>
</evidence>
<dbReference type="InterPro" id="IPR001841">
    <property type="entry name" value="Znf_RING"/>
</dbReference>
<keyword evidence="8" id="KW-0833">Ubl conjugation pathway</keyword>
<comment type="catalytic activity">
    <reaction evidence="1">
        <text>S-ubiquitinyl-[E2 ubiquitin-conjugating enzyme]-L-cysteine + [acceptor protein]-L-lysine = [E2 ubiquitin-conjugating enzyme]-L-cysteine + N(6)-ubiquitinyl-[acceptor protein]-L-lysine.</text>
        <dbReference type="EC" id="2.3.2.27"/>
    </reaction>
</comment>
<accession>A0A2P6TLX1</accession>
<evidence type="ECO:0000256" key="1">
    <source>
        <dbReference type="ARBA" id="ARBA00000900"/>
    </source>
</evidence>
<evidence type="ECO:0000313" key="16">
    <source>
        <dbReference type="EMBL" id="PRW45336.1"/>
    </source>
</evidence>
<keyword evidence="11 14" id="KW-0472">Membrane</keyword>
<dbReference type="SMART" id="SM00184">
    <property type="entry name" value="RING"/>
    <property type="match status" value="1"/>
</dbReference>
<dbReference type="PANTHER" id="PTHR45977">
    <property type="entry name" value="TARGET OF ERK KINASE MPK-1"/>
    <property type="match status" value="1"/>
</dbReference>
<dbReference type="GO" id="GO:0016020">
    <property type="term" value="C:membrane"/>
    <property type="evidence" value="ECO:0007669"/>
    <property type="project" value="UniProtKB-SubCell"/>
</dbReference>
<feature type="compositionally biased region" description="Low complexity" evidence="13">
    <location>
        <begin position="111"/>
        <end position="124"/>
    </location>
</feature>
<dbReference type="GO" id="GO:0016567">
    <property type="term" value="P:protein ubiquitination"/>
    <property type="evidence" value="ECO:0007669"/>
    <property type="project" value="TreeGrafter"/>
</dbReference>
<evidence type="ECO:0000256" key="14">
    <source>
        <dbReference type="SAM" id="Phobius"/>
    </source>
</evidence>
<dbReference type="GO" id="GO:0008270">
    <property type="term" value="F:zinc ion binding"/>
    <property type="evidence" value="ECO:0007669"/>
    <property type="project" value="UniProtKB-KW"/>
</dbReference>
<dbReference type="Gene3D" id="3.30.40.10">
    <property type="entry name" value="Zinc/RING finger domain, C3HC4 (zinc finger)"/>
    <property type="match status" value="1"/>
</dbReference>
<dbReference type="AlphaFoldDB" id="A0A2P6TLX1"/>
<evidence type="ECO:0000256" key="10">
    <source>
        <dbReference type="ARBA" id="ARBA00022989"/>
    </source>
</evidence>
<keyword evidence="5 14" id="KW-0812">Transmembrane</keyword>
<evidence type="ECO:0000313" key="17">
    <source>
        <dbReference type="Proteomes" id="UP000239899"/>
    </source>
</evidence>
<feature type="region of interest" description="Disordered" evidence="13">
    <location>
        <begin position="203"/>
        <end position="246"/>
    </location>
</feature>
<keyword evidence="9" id="KW-0862">Zinc</keyword>
<protein>
    <recommendedName>
        <fullName evidence="3">RING-type E3 ubiquitin transferase</fullName>
        <ecNumber evidence="3">2.3.2.27</ecNumber>
    </recommendedName>
</protein>
<feature type="compositionally biased region" description="Polar residues" evidence="13">
    <location>
        <begin position="220"/>
        <end position="237"/>
    </location>
</feature>
<comment type="caution">
    <text evidence="16">The sequence shown here is derived from an EMBL/GenBank/DDBJ whole genome shotgun (WGS) entry which is preliminary data.</text>
</comment>
<comment type="subcellular location">
    <subcellularLocation>
        <location evidence="2">Membrane</location>
        <topology evidence="2">Multi-pass membrane protein</topology>
    </subcellularLocation>
</comment>
<evidence type="ECO:0000256" key="6">
    <source>
        <dbReference type="ARBA" id="ARBA00022723"/>
    </source>
</evidence>
<reference evidence="16 17" key="1">
    <citation type="journal article" date="2018" name="Plant J.">
        <title>Genome sequences of Chlorella sorokiniana UTEX 1602 and Micractinium conductrix SAG 241.80: implications to maltose excretion by a green alga.</title>
        <authorList>
            <person name="Arriola M.B."/>
            <person name="Velmurugan N."/>
            <person name="Zhang Y."/>
            <person name="Plunkett M.H."/>
            <person name="Hondzo H."/>
            <person name="Barney B.M."/>
        </authorList>
    </citation>
    <scope>NUCLEOTIDE SEQUENCE [LARGE SCALE GENOMIC DNA]</scope>
    <source>
        <strain evidence="17">UTEX 1602</strain>
    </source>
</reference>
<keyword evidence="6" id="KW-0479">Metal-binding</keyword>
<proteinExistence type="predicted"/>
<dbReference type="OrthoDB" id="512579at2759"/>
<evidence type="ECO:0000256" key="8">
    <source>
        <dbReference type="ARBA" id="ARBA00022786"/>
    </source>
</evidence>
<evidence type="ECO:0000256" key="9">
    <source>
        <dbReference type="ARBA" id="ARBA00022833"/>
    </source>
</evidence>